<organism evidence="1">
    <name type="scientific">marine sediment metagenome</name>
    <dbReference type="NCBI Taxonomy" id="412755"/>
    <lineage>
        <taxon>unclassified sequences</taxon>
        <taxon>metagenomes</taxon>
        <taxon>ecological metagenomes</taxon>
    </lineage>
</organism>
<dbReference type="AlphaFoldDB" id="X1B587"/>
<evidence type="ECO:0000313" key="1">
    <source>
        <dbReference type="EMBL" id="GAG90889.1"/>
    </source>
</evidence>
<gene>
    <name evidence="1" type="ORF">S01H4_48271</name>
</gene>
<protein>
    <submittedName>
        <fullName evidence="1">Uncharacterized protein</fullName>
    </submittedName>
</protein>
<reference evidence="1" key="1">
    <citation type="journal article" date="2014" name="Front. Microbiol.">
        <title>High frequency of phylogenetically diverse reductive dehalogenase-homologous genes in deep subseafloor sedimentary metagenomes.</title>
        <authorList>
            <person name="Kawai M."/>
            <person name="Futagami T."/>
            <person name="Toyoda A."/>
            <person name="Takaki Y."/>
            <person name="Nishi S."/>
            <person name="Hori S."/>
            <person name="Arai W."/>
            <person name="Tsubouchi T."/>
            <person name="Morono Y."/>
            <person name="Uchiyama I."/>
            <person name="Ito T."/>
            <person name="Fujiyama A."/>
            <person name="Inagaki F."/>
            <person name="Takami H."/>
        </authorList>
    </citation>
    <scope>NUCLEOTIDE SEQUENCE</scope>
    <source>
        <strain evidence="1">Expedition CK06-06</strain>
    </source>
</reference>
<proteinExistence type="predicted"/>
<comment type="caution">
    <text evidence="1">The sequence shown here is derived from an EMBL/GenBank/DDBJ whole genome shotgun (WGS) entry which is preliminary data.</text>
</comment>
<accession>X1B587</accession>
<name>X1B587_9ZZZZ</name>
<sequence>MHAVIYANGRVYNLKARTLAINAITSKSDKC</sequence>
<feature type="non-terminal residue" evidence="1">
    <location>
        <position position="31"/>
    </location>
</feature>
<dbReference type="EMBL" id="BART01027194">
    <property type="protein sequence ID" value="GAG90889.1"/>
    <property type="molecule type" value="Genomic_DNA"/>
</dbReference>